<dbReference type="EMBL" id="BAQD01000095">
    <property type="protein sequence ID" value="GBQ08424.1"/>
    <property type="molecule type" value="Genomic_DNA"/>
</dbReference>
<comment type="caution">
    <text evidence="1">The sequence shown here is derived from an EMBL/GenBank/DDBJ whole genome shotgun (WGS) entry which is preliminary data.</text>
</comment>
<evidence type="ECO:0000313" key="2">
    <source>
        <dbReference type="Proteomes" id="UP001062901"/>
    </source>
</evidence>
<protein>
    <submittedName>
        <fullName evidence="1">Uncharacterized protein</fullName>
    </submittedName>
</protein>
<reference evidence="1" key="1">
    <citation type="submission" date="2013-04" db="EMBL/GenBank/DDBJ databases">
        <title>The genome sequencing project of 58 acetic acid bacteria.</title>
        <authorList>
            <person name="Okamoto-Kainuma A."/>
            <person name="Ishikawa M."/>
            <person name="Umino S."/>
            <person name="Koizumi Y."/>
            <person name="Shiwa Y."/>
            <person name="Yoshikawa H."/>
            <person name="Matsutani M."/>
            <person name="Matsushita K."/>
        </authorList>
    </citation>
    <scope>NUCLEOTIDE SEQUENCE</scope>
    <source>
        <strain evidence="1">DSM 15669</strain>
    </source>
</reference>
<accession>A0ABQ0P0R1</accession>
<proteinExistence type="predicted"/>
<gene>
    <name evidence="1" type="ORF">AA15669_1776</name>
</gene>
<dbReference type="Proteomes" id="UP001062901">
    <property type="component" value="Unassembled WGS sequence"/>
</dbReference>
<dbReference type="RefSeq" id="WP_018980332.1">
    <property type="nucleotide sequence ID" value="NZ_BAQD01000095.1"/>
</dbReference>
<organism evidence="1 2">
    <name type="scientific">Saccharibacter floricola DSM 15669</name>
    <dbReference type="NCBI Taxonomy" id="1123227"/>
    <lineage>
        <taxon>Bacteria</taxon>
        <taxon>Pseudomonadati</taxon>
        <taxon>Pseudomonadota</taxon>
        <taxon>Alphaproteobacteria</taxon>
        <taxon>Acetobacterales</taxon>
        <taxon>Acetobacteraceae</taxon>
        <taxon>Saccharibacter</taxon>
    </lineage>
</organism>
<name>A0ABQ0P0R1_9PROT</name>
<sequence length="130" mass="14372">MNLRSLANAATSRISPNTPVIWRQNMGTTQNMETGERSSNWQETAITGQVQALTSRDLHHIEGLNQQAYSRAVYLNGQAMGARRLAMKGGDLFIIAGQTWKVISVPENWPLNGWGKVIVTLRQAGDQHAD</sequence>
<evidence type="ECO:0000313" key="1">
    <source>
        <dbReference type="EMBL" id="GBQ08424.1"/>
    </source>
</evidence>
<keyword evidence="2" id="KW-1185">Reference proteome</keyword>